<comment type="caution">
    <text evidence="8">The sequence shown here is derived from an EMBL/GenBank/DDBJ whole genome shotgun (WGS) entry which is preliminary data.</text>
</comment>
<keyword evidence="6 7" id="KW-0961">Cell wall biogenesis/degradation</keyword>
<dbReference type="PANTHER" id="PTHR30518">
    <property type="entry name" value="ENDOLYTIC MUREIN TRANSGLYCOSYLASE"/>
    <property type="match status" value="1"/>
</dbReference>
<dbReference type="NCBIfam" id="TIGR00247">
    <property type="entry name" value="endolytic transglycosylase MltG"/>
    <property type="match status" value="1"/>
</dbReference>
<evidence type="ECO:0000256" key="5">
    <source>
        <dbReference type="ARBA" id="ARBA00023239"/>
    </source>
</evidence>
<comment type="function">
    <text evidence="7">Functions as a peptidoglycan terminase that cleaves nascent peptidoglycan strands endolytically to terminate their elongation.</text>
</comment>
<evidence type="ECO:0000313" key="9">
    <source>
        <dbReference type="Proteomes" id="UP000070427"/>
    </source>
</evidence>
<sequence length="363" mass="41816">MKVGFYLQDIKVYWQKLRDSLWRQKIRRWRLLFVAIPLLLSLSAVWWYFWMLSPANPKRLDTVSFEITRGMTAKTIGESLKKEGLIKNSLIFLIYTKINRLDTKFKSGCYRLNYAMSLPEMVDKFVKGEVALKKVTIPEGLTLEKIAEVFESNGLAAKEEFLRLAVPSLFEDKYPFLKTLPAGATLEGFLFPDTYYLPEDSPVSLYIDAMIKRFYDVYYRNGEFLEKEKKLGLNTYQVITLASIVEREAKLNSEKPVIAAVFLNRLKKGMPLQSCATVEYVLKEHKEVLTLEDLKIESPYNTYINSGLPPGPISSPGMESIKAVLNPADVDYLYFVANKDGSHTFSKTYEEHLKAKKESEQKR</sequence>
<comment type="subcellular location">
    <subcellularLocation>
        <location evidence="7">Cell membrane</location>
        <topology evidence="7">Single-pass membrane protein</topology>
    </subcellularLocation>
</comment>
<dbReference type="HAMAP" id="MF_02065">
    <property type="entry name" value="MltG"/>
    <property type="match status" value="1"/>
</dbReference>
<dbReference type="AlphaFoldDB" id="A0A140LCB3"/>
<dbReference type="Proteomes" id="UP000070427">
    <property type="component" value="Unassembled WGS sequence"/>
</dbReference>
<dbReference type="CDD" id="cd08010">
    <property type="entry name" value="MltG_like"/>
    <property type="match status" value="1"/>
</dbReference>
<evidence type="ECO:0000256" key="1">
    <source>
        <dbReference type="ARBA" id="ARBA00022475"/>
    </source>
</evidence>
<dbReference type="GO" id="GO:0009252">
    <property type="term" value="P:peptidoglycan biosynthetic process"/>
    <property type="evidence" value="ECO:0007669"/>
    <property type="project" value="UniProtKB-UniRule"/>
</dbReference>
<keyword evidence="3 7" id="KW-1133">Transmembrane helix</keyword>
<dbReference type="GO" id="GO:0008932">
    <property type="term" value="F:lytic endotransglycosylase activity"/>
    <property type="evidence" value="ECO:0007669"/>
    <property type="project" value="UniProtKB-UniRule"/>
</dbReference>
<dbReference type="EC" id="4.2.2.29" evidence="7"/>
<dbReference type="InParanoid" id="A0A140LCB3"/>
<evidence type="ECO:0000256" key="7">
    <source>
        <dbReference type="HAMAP-Rule" id="MF_02065"/>
    </source>
</evidence>
<dbReference type="Gene3D" id="3.30.160.60">
    <property type="entry name" value="Classic Zinc Finger"/>
    <property type="match status" value="1"/>
</dbReference>
<dbReference type="Pfam" id="PF02618">
    <property type="entry name" value="YceG"/>
    <property type="match status" value="1"/>
</dbReference>
<evidence type="ECO:0000256" key="6">
    <source>
        <dbReference type="ARBA" id="ARBA00023316"/>
    </source>
</evidence>
<evidence type="ECO:0000256" key="2">
    <source>
        <dbReference type="ARBA" id="ARBA00022692"/>
    </source>
</evidence>
<reference evidence="8 9" key="1">
    <citation type="submission" date="2015-12" db="EMBL/GenBank/DDBJ databases">
        <title>Draft genome sequnece of Fervidicola ferrireducens strain Y170.</title>
        <authorList>
            <person name="Patel B.K."/>
        </authorList>
    </citation>
    <scope>NUCLEOTIDE SEQUENCE [LARGE SCALE GENOMIC DNA]</scope>
    <source>
        <strain evidence="8 9">Y170</strain>
    </source>
</reference>
<organism evidence="8 9">
    <name type="scientific">Fervidicola ferrireducens</name>
    <dbReference type="NCBI Taxonomy" id="520764"/>
    <lineage>
        <taxon>Bacteria</taxon>
        <taxon>Bacillati</taxon>
        <taxon>Bacillota</taxon>
        <taxon>Clostridia</taxon>
        <taxon>Thermosediminibacterales</taxon>
        <taxon>Thermosediminibacteraceae</taxon>
        <taxon>Fervidicola</taxon>
    </lineage>
</organism>
<dbReference type="InterPro" id="IPR003770">
    <property type="entry name" value="MLTG-like"/>
</dbReference>
<feature type="site" description="Important for catalytic activity" evidence="7">
    <location>
        <position position="248"/>
    </location>
</feature>
<protein>
    <recommendedName>
        <fullName evidence="7">Endolytic murein transglycosylase</fullName>
        <ecNumber evidence="7">4.2.2.29</ecNumber>
    </recommendedName>
    <alternativeName>
        <fullName evidence="7">Peptidoglycan lytic transglycosylase</fullName>
    </alternativeName>
    <alternativeName>
        <fullName evidence="7">Peptidoglycan polymerization terminase</fullName>
    </alternativeName>
</protein>
<dbReference type="EMBL" id="LOED01000004">
    <property type="protein sequence ID" value="KXG78188.1"/>
    <property type="molecule type" value="Genomic_DNA"/>
</dbReference>
<keyword evidence="2 7" id="KW-0812">Transmembrane</keyword>
<proteinExistence type="inferred from homology"/>
<keyword evidence="1 7" id="KW-1003">Cell membrane</keyword>
<evidence type="ECO:0000313" key="8">
    <source>
        <dbReference type="EMBL" id="KXG78188.1"/>
    </source>
</evidence>
<comment type="similarity">
    <text evidence="7">Belongs to the transglycosylase MltG family.</text>
</comment>
<evidence type="ECO:0000256" key="4">
    <source>
        <dbReference type="ARBA" id="ARBA00023136"/>
    </source>
</evidence>
<keyword evidence="9" id="KW-1185">Reference proteome</keyword>
<dbReference type="Gene3D" id="3.30.1490.480">
    <property type="entry name" value="Endolytic murein transglycosylase"/>
    <property type="match status" value="1"/>
</dbReference>
<accession>A0A140LCB3</accession>
<dbReference type="STRING" id="520764.AN618_05800"/>
<comment type="catalytic activity">
    <reaction evidence="7">
        <text>a peptidoglycan chain = a peptidoglycan chain with N-acetyl-1,6-anhydromuramyl-[peptide] at the reducing end + a peptidoglycan chain with N-acetylglucosamine at the non-reducing end.</text>
        <dbReference type="EC" id="4.2.2.29"/>
    </reaction>
</comment>
<evidence type="ECO:0000256" key="3">
    <source>
        <dbReference type="ARBA" id="ARBA00022989"/>
    </source>
</evidence>
<gene>
    <name evidence="7" type="primary">mltG</name>
    <name evidence="8" type="ORF">AN618_05800</name>
</gene>
<dbReference type="FunCoup" id="A0A140LCB3">
    <property type="interactions" value="309"/>
</dbReference>
<dbReference type="GO" id="GO:0071555">
    <property type="term" value="P:cell wall organization"/>
    <property type="evidence" value="ECO:0007669"/>
    <property type="project" value="UniProtKB-KW"/>
</dbReference>
<dbReference type="PANTHER" id="PTHR30518:SF2">
    <property type="entry name" value="ENDOLYTIC MUREIN TRANSGLYCOSYLASE"/>
    <property type="match status" value="1"/>
</dbReference>
<keyword evidence="5 7" id="KW-0456">Lyase</keyword>
<name>A0A140LCB3_9FIRM</name>
<keyword evidence="4 7" id="KW-0472">Membrane</keyword>
<dbReference type="PATRIC" id="fig|520764.3.peg.611"/>
<feature type="transmembrane region" description="Helical" evidence="7">
    <location>
        <begin position="31"/>
        <end position="50"/>
    </location>
</feature>
<dbReference type="GO" id="GO:0005886">
    <property type="term" value="C:plasma membrane"/>
    <property type="evidence" value="ECO:0007669"/>
    <property type="project" value="UniProtKB-SubCell"/>
</dbReference>